<sequence length="30" mass="3190">MLPAETPASSNAVPDPEVSDDVYSMWGPLL</sequence>
<name>A0A2P2IMD1_RHIMU</name>
<accession>A0A2P2IMD1</accession>
<evidence type="ECO:0000313" key="2">
    <source>
        <dbReference type="EMBL" id="MBW82404.1"/>
    </source>
</evidence>
<proteinExistence type="predicted"/>
<dbReference type="EMBL" id="GGEC01001921">
    <property type="protein sequence ID" value="MBW82404.1"/>
    <property type="molecule type" value="Transcribed_RNA"/>
</dbReference>
<reference evidence="2" key="1">
    <citation type="submission" date="2018-02" db="EMBL/GenBank/DDBJ databases">
        <title>Rhizophora mucronata_Transcriptome.</title>
        <authorList>
            <person name="Meera S.P."/>
            <person name="Sreeshan A."/>
            <person name="Augustine A."/>
        </authorList>
    </citation>
    <scope>NUCLEOTIDE SEQUENCE</scope>
    <source>
        <tissue evidence="2">Leaf</tissue>
    </source>
</reference>
<evidence type="ECO:0000256" key="1">
    <source>
        <dbReference type="SAM" id="MobiDB-lite"/>
    </source>
</evidence>
<dbReference type="AlphaFoldDB" id="A0A2P2IMD1"/>
<feature type="region of interest" description="Disordered" evidence="1">
    <location>
        <begin position="1"/>
        <end position="20"/>
    </location>
</feature>
<organism evidence="2">
    <name type="scientific">Rhizophora mucronata</name>
    <name type="common">Asiatic mangrove</name>
    <dbReference type="NCBI Taxonomy" id="61149"/>
    <lineage>
        <taxon>Eukaryota</taxon>
        <taxon>Viridiplantae</taxon>
        <taxon>Streptophyta</taxon>
        <taxon>Embryophyta</taxon>
        <taxon>Tracheophyta</taxon>
        <taxon>Spermatophyta</taxon>
        <taxon>Magnoliopsida</taxon>
        <taxon>eudicotyledons</taxon>
        <taxon>Gunneridae</taxon>
        <taxon>Pentapetalae</taxon>
        <taxon>rosids</taxon>
        <taxon>fabids</taxon>
        <taxon>Malpighiales</taxon>
        <taxon>Rhizophoraceae</taxon>
        <taxon>Rhizophora</taxon>
    </lineage>
</organism>
<protein>
    <submittedName>
        <fullName evidence="2">Uncharacterized protein MANES_10G063200</fullName>
    </submittedName>
</protein>